<gene>
    <name evidence="3" type="ORF">CJD36_002125</name>
</gene>
<dbReference type="AlphaFoldDB" id="A0A2S7T177"/>
<feature type="domain" description="EamA" evidence="2">
    <location>
        <begin position="154"/>
        <end position="302"/>
    </location>
</feature>
<feature type="transmembrane region" description="Helical" evidence="1">
    <location>
        <begin position="153"/>
        <end position="173"/>
    </location>
</feature>
<dbReference type="SUPFAM" id="SSF103481">
    <property type="entry name" value="Multidrug resistance efflux transporter EmrE"/>
    <property type="match status" value="2"/>
</dbReference>
<dbReference type="EMBL" id="PPSL01000001">
    <property type="protein sequence ID" value="PQJ12565.1"/>
    <property type="molecule type" value="Genomic_DNA"/>
</dbReference>
<evidence type="ECO:0000313" key="3">
    <source>
        <dbReference type="EMBL" id="PQJ12565.1"/>
    </source>
</evidence>
<dbReference type="OrthoDB" id="9150437at2"/>
<dbReference type="PANTHER" id="PTHR22911:SF79">
    <property type="entry name" value="MOBA-LIKE NTP TRANSFERASE DOMAIN-CONTAINING PROTEIN"/>
    <property type="match status" value="1"/>
</dbReference>
<dbReference type="GO" id="GO:0016020">
    <property type="term" value="C:membrane"/>
    <property type="evidence" value="ECO:0007669"/>
    <property type="project" value="InterPro"/>
</dbReference>
<dbReference type="PANTHER" id="PTHR22911">
    <property type="entry name" value="ACYL-MALONYL CONDENSING ENZYME-RELATED"/>
    <property type="match status" value="1"/>
</dbReference>
<comment type="caution">
    <text evidence="3">The sequence shown here is derived from an EMBL/GenBank/DDBJ whole genome shotgun (WGS) entry which is preliminary data.</text>
</comment>
<keyword evidence="4" id="KW-1185">Reference proteome</keyword>
<protein>
    <submittedName>
        <fullName evidence="3">EamA family transporter</fullName>
    </submittedName>
</protein>
<accession>A0A2S7T177</accession>
<evidence type="ECO:0000256" key="1">
    <source>
        <dbReference type="SAM" id="Phobius"/>
    </source>
</evidence>
<proteinExistence type="predicted"/>
<name>A0A2S7T177_9BACT</name>
<feature type="transmembrane region" description="Helical" evidence="1">
    <location>
        <begin position="259"/>
        <end position="279"/>
    </location>
</feature>
<feature type="domain" description="EamA" evidence="2">
    <location>
        <begin position="4"/>
        <end position="133"/>
    </location>
</feature>
<dbReference type="Pfam" id="PF00892">
    <property type="entry name" value="EamA"/>
    <property type="match status" value="2"/>
</dbReference>
<reference evidence="3 4" key="1">
    <citation type="submission" date="2018-01" db="EMBL/GenBank/DDBJ databases">
        <title>A novel member of the phylum Bacteroidetes isolated from glacier ice.</title>
        <authorList>
            <person name="Liu Q."/>
            <person name="Xin Y.-H."/>
        </authorList>
    </citation>
    <scope>NUCLEOTIDE SEQUENCE [LARGE SCALE GENOMIC DNA]</scope>
    <source>
        <strain evidence="3 4">RB1R16</strain>
    </source>
</reference>
<evidence type="ECO:0000259" key="2">
    <source>
        <dbReference type="Pfam" id="PF00892"/>
    </source>
</evidence>
<dbReference type="RefSeq" id="WP_105037448.1">
    <property type="nucleotide sequence ID" value="NZ_PPSL01000001.1"/>
</dbReference>
<dbReference type="InterPro" id="IPR000620">
    <property type="entry name" value="EamA_dom"/>
</dbReference>
<feature type="transmembrane region" description="Helical" evidence="1">
    <location>
        <begin position="89"/>
        <end position="109"/>
    </location>
</feature>
<feature type="transmembrane region" description="Helical" evidence="1">
    <location>
        <begin position="62"/>
        <end position="83"/>
    </location>
</feature>
<dbReference type="InterPro" id="IPR037185">
    <property type="entry name" value="EmrE-like"/>
</dbReference>
<keyword evidence="1" id="KW-0472">Membrane</keyword>
<keyword evidence="1" id="KW-1133">Transmembrane helix</keyword>
<feature type="transmembrane region" description="Helical" evidence="1">
    <location>
        <begin position="285"/>
        <end position="305"/>
    </location>
</feature>
<organism evidence="3 4">
    <name type="scientific">Flavipsychrobacter stenotrophus</name>
    <dbReference type="NCBI Taxonomy" id="2077091"/>
    <lineage>
        <taxon>Bacteria</taxon>
        <taxon>Pseudomonadati</taxon>
        <taxon>Bacteroidota</taxon>
        <taxon>Chitinophagia</taxon>
        <taxon>Chitinophagales</taxon>
        <taxon>Chitinophagaceae</taxon>
        <taxon>Flavipsychrobacter</taxon>
    </lineage>
</organism>
<feature type="transmembrane region" description="Helical" evidence="1">
    <location>
        <begin position="32"/>
        <end position="50"/>
    </location>
</feature>
<dbReference type="Proteomes" id="UP000239872">
    <property type="component" value="Unassembled WGS sequence"/>
</dbReference>
<evidence type="ECO:0000313" key="4">
    <source>
        <dbReference type="Proteomes" id="UP000239872"/>
    </source>
</evidence>
<sequence length="326" mass="36474">MKKALIQMNLAVLLWGFTGVLGRAISLDAPMLVWYRMLFTALIMAGILTYRKQWTPVSRRDMIQLISVGCLMGLHWVAFYGAIKFTNASIALVCLSTASVFTCLLDPLVNKGKFDYKEILLGLLALLGVYIIYHFQPADTTNSNGTQAFTNYGLGILFGVVAAILSSVFTVLNKKVASKYPARTMVFYEMTTGWMFITLLLPLVFYYLPDTKFFPRTTNMLSEDWTKNDWLWLIVLSLCCTVWAQSLALTALKKLSSFIVTLSVNLEPIYGMILAFLLYNESKDLGNGFFIGVSLIILSVVLQVLRMLKPKPVLSPGFIEEKGGID</sequence>
<feature type="transmembrane region" description="Helical" evidence="1">
    <location>
        <begin position="230"/>
        <end position="252"/>
    </location>
</feature>
<feature type="transmembrane region" description="Helical" evidence="1">
    <location>
        <begin position="116"/>
        <end position="133"/>
    </location>
</feature>
<feature type="transmembrane region" description="Helical" evidence="1">
    <location>
        <begin position="185"/>
        <end position="208"/>
    </location>
</feature>
<keyword evidence="1" id="KW-0812">Transmembrane</keyword>